<sequence>MATSMQFGPEWMRKAPAKNSAPPNGSQSAAQNSVSPSRNEAPGPVAPSSQTSAGKRNPSLGNLASLNGPAPVTSPTISSPGAFSFAAAAGGGATSAISDRPHQTSTQLPSGGDGDLNSVVKDPNQKYSREKLLSLYSNDRGPKTSLDSPSDNNSVGGGSIAPKKKSVSLGTEKEPPRRTTTAADHLGSNGPLSPSLGNSSHGEPRGLNARSSSGGPAAGLALGGNWDKTDKDRPGLFQRASAGSLSGVASNSRPLSPSTPRDRFGGIQGGVLSGVAPPRKRMDSESGAADAVAKAPRTPRAGPDEPLTPAVPGGGSWSRPGNIASDAFGTGRLRSKPANDGLGLSGSSQANSATGVSAESGNQPEGGGSLSARFGRIRERNPGEGPIGPPSDGSVGFHKFSGYDRKRERQASQARTVSNPSEAGAKSVESDDNAKAAAPVNDDAHTEKPSVDEAREAPDDTSRPSRDEVDLSQHATSVLGSLKLDDDEVGGVPAETFPSSTDGGEATSKDPVPPPAPWSPETAFWLYRDPSGQVQGPFSALSMQDWYRQSYFTDDLLVKRQEDAEFRPLAQVVASIGDIMQPFLVPPRASSLMPDVGTLQGLGQDANVPRENSSLQLGSDAHGEPEAVDVSRFGFPLDTIRDAGTGRVWNADARQWSSQFDVGFGAAGGPPLSPFVNSQNIFSGQTTLDCRLRTQEEFLALIRERELQEQRHAAAAAAARGQAPTLGFGQADPFGGLSGRPGALGWETHGSWMGQPRLPTHFEPAFGGPGGVLTSESAMFDAFGQGRGADQALSSAWPKDPSTPARSQFENPANFGRPGQWEQAPWGSASMTPETVHRHLQDLQDGSQRRESNTHRGDPIGTPRRARSPAPVEQEARPPSENRTENLDAAAQDPSVIKESPVVNGDASEDTNAIDAVAHEVAPQKVEESKGAEEPGPEQIWPQSPKAVEFAPISESTEAVPKPDPKKSTNEAQGDTKNTTPRKVIQRQPSQVSQATVPSAKAPEPSTAKSVFAAGSVKVVSQDQFRRGTNESTSLGQAPLSAWLPDSGPETPGSATAKPAPWAPREDDPAPSTPGPSLREIQEAEVKRAEARRAAEKAAAAAQRAKAAASATISDDLPTSMSWGLASVPASKAIATATDNTSPAPGLPAAPAWNASKAGSTPKKTLTEIQEEERRRAQKQKEQQAAQAMALRRGYAESAVRTAAVPAASAVAGGAWSVVGSGGKPANPPSVNPVTQTPSIVSRPGLSQANQRTSSLNLVSGSSSPAWATPAAKTSAPASPAVQRASSQPVPAPISSMIKSKPPQSASAALINTSTDSNGPAQPSPEFIRYCKENLKGLNVKADDFIEMLLSFPLDPSPDVIEIIAESVYANSSTLDGRRFAADFVAKRKMDAQGRGQVNPASGKWAAAGGASSALGGVRGGGLNSGARVAGDILKAQSPTKTADALGGFKVVKAKGSKKRVN</sequence>
<organism evidence="1 2">
    <name type="scientific">Violaceomyces palustris</name>
    <dbReference type="NCBI Taxonomy" id="1673888"/>
    <lineage>
        <taxon>Eukaryota</taxon>
        <taxon>Fungi</taxon>
        <taxon>Dikarya</taxon>
        <taxon>Basidiomycota</taxon>
        <taxon>Ustilaginomycotina</taxon>
        <taxon>Ustilaginomycetes</taxon>
        <taxon>Violaceomycetales</taxon>
        <taxon>Violaceomycetaceae</taxon>
        <taxon>Violaceomyces</taxon>
    </lineage>
</organism>
<protein>
    <submittedName>
        <fullName evidence="1">Uncharacterized protein</fullName>
    </submittedName>
</protein>
<dbReference type="EMBL" id="KZ819708">
    <property type="protein sequence ID" value="PWN53814.1"/>
    <property type="molecule type" value="Genomic_DNA"/>
</dbReference>
<dbReference type="Proteomes" id="UP000245626">
    <property type="component" value="Unassembled WGS sequence"/>
</dbReference>
<proteinExistence type="predicted"/>
<accession>A0ACD0P789</accession>
<evidence type="ECO:0000313" key="2">
    <source>
        <dbReference type="Proteomes" id="UP000245626"/>
    </source>
</evidence>
<reference evidence="1 2" key="1">
    <citation type="journal article" date="2018" name="Mol. Biol. Evol.">
        <title>Broad Genomic Sampling Reveals a Smut Pathogenic Ancestry of the Fungal Clade Ustilaginomycotina.</title>
        <authorList>
            <person name="Kijpornyongpan T."/>
            <person name="Mondo S.J."/>
            <person name="Barry K."/>
            <person name="Sandor L."/>
            <person name="Lee J."/>
            <person name="Lipzen A."/>
            <person name="Pangilinan J."/>
            <person name="LaButti K."/>
            <person name="Hainaut M."/>
            <person name="Henrissat B."/>
            <person name="Grigoriev I.V."/>
            <person name="Spatafora J.W."/>
            <person name="Aime M.C."/>
        </authorList>
    </citation>
    <scope>NUCLEOTIDE SEQUENCE [LARGE SCALE GENOMIC DNA]</scope>
    <source>
        <strain evidence="1 2">SA 807</strain>
    </source>
</reference>
<name>A0ACD0P789_9BASI</name>
<evidence type="ECO:0000313" key="1">
    <source>
        <dbReference type="EMBL" id="PWN53814.1"/>
    </source>
</evidence>
<gene>
    <name evidence="1" type="ORF">IE53DRAFT_366017</name>
</gene>
<keyword evidence="2" id="KW-1185">Reference proteome</keyword>